<dbReference type="EMBL" id="NRRU01000030">
    <property type="protein sequence ID" value="MBK1713076.1"/>
    <property type="molecule type" value="Genomic_DNA"/>
</dbReference>
<reference evidence="2" key="1">
    <citation type="submission" date="2017-08" db="EMBL/GenBank/DDBJ databases">
        <authorList>
            <person name="Imhoff J.F."/>
            <person name="Rahn T."/>
            <person name="Kuenzel S."/>
            <person name="Neulinger S.C."/>
        </authorList>
    </citation>
    <scope>NUCLEOTIDE SEQUENCE</scope>
    <source>
        <strain evidence="2">IM 151</strain>
    </source>
</reference>
<dbReference type="Proteomes" id="UP001041814">
    <property type="component" value="Unassembled WGS sequence"/>
</dbReference>
<gene>
    <name evidence="2" type="ORF">CKO43_09825</name>
</gene>
<proteinExistence type="predicted"/>
<organism evidence="2 3">
    <name type="scientific">Rubrivivax gelatinosus</name>
    <name type="common">Rhodocyclus gelatinosus</name>
    <name type="synonym">Rhodopseudomonas gelatinosa</name>
    <dbReference type="NCBI Taxonomy" id="28068"/>
    <lineage>
        <taxon>Bacteria</taxon>
        <taxon>Pseudomonadati</taxon>
        <taxon>Pseudomonadota</taxon>
        <taxon>Betaproteobacteria</taxon>
        <taxon>Burkholderiales</taxon>
        <taxon>Sphaerotilaceae</taxon>
        <taxon>Rubrivivax</taxon>
    </lineage>
</organism>
<feature type="region of interest" description="Disordered" evidence="1">
    <location>
        <begin position="1"/>
        <end position="59"/>
    </location>
</feature>
<comment type="caution">
    <text evidence="2">The sequence shown here is derived from an EMBL/GenBank/DDBJ whole genome shotgun (WGS) entry which is preliminary data.</text>
</comment>
<evidence type="ECO:0000313" key="3">
    <source>
        <dbReference type="Proteomes" id="UP001041814"/>
    </source>
</evidence>
<keyword evidence="3" id="KW-1185">Reference proteome</keyword>
<dbReference type="RefSeq" id="WP_200378532.1">
    <property type="nucleotide sequence ID" value="NZ_NRRU01000030.1"/>
</dbReference>
<sequence length="80" mass="8112">MARDPKTPQDDGTRAAAGDVATAESGAPAARSPASHGVAPPAPPPRDGEEAAAAPADAAVAPGFVRRFRRGRWTVTEAPR</sequence>
<feature type="compositionally biased region" description="Basic and acidic residues" evidence="1">
    <location>
        <begin position="1"/>
        <end position="13"/>
    </location>
</feature>
<accession>A0ABS1DSV8</accession>
<name>A0ABS1DSV8_RUBGE</name>
<protein>
    <submittedName>
        <fullName evidence="2">Uncharacterized protein</fullName>
    </submittedName>
</protein>
<evidence type="ECO:0000256" key="1">
    <source>
        <dbReference type="SAM" id="MobiDB-lite"/>
    </source>
</evidence>
<reference evidence="2" key="2">
    <citation type="journal article" date="2020" name="Microorganisms">
        <title>Osmotic Adaptation and Compatible Solute Biosynthesis of Phototrophic Bacteria as Revealed from Genome Analyses.</title>
        <authorList>
            <person name="Imhoff J.F."/>
            <person name="Rahn T."/>
            <person name="Kunzel S."/>
            <person name="Keller A."/>
            <person name="Neulinger S.C."/>
        </authorList>
    </citation>
    <scope>NUCLEOTIDE SEQUENCE</scope>
    <source>
        <strain evidence="2">IM 151</strain>
    </source>
</reference>
<evidence type="ECO:0000313" key="2">
    <source>
        <dbReference type="EMBL" id="MBK1713076.1"/>
    </source>
</evidence>